<proteinExistence type="inferred from homology"/>
<dbReference type="PANTHER" id="PTHR42871">
    <property type="entry name" value="CITRATE SYNTHASE"/>
    <property type="match status" value="1"/>
</dbReference>
<dbReference type="PANTHER" id="PTHR42871:SF1">
    <property type="entry name" value="CITRATE SYNTHASE"/>
    <property type="match status" value="1"/>
</dbReference>
<comment type="catalytic activity">
    <reaction evidence="5 9">
        <text>oxaloacetate + acetyl-CoA + H2O = citrate + CoA + H(+)</text>
        <dbReference type="Rhea" id="RHEA:16845"/>
        <dbReference type="ChEBI" id="CHEBI:15377"/>
        <dbReference type="ChEBI" id="CHEBI:15378"/>
        <dbReference type="ChEBI" id="CHEBI:16452"/>
        <dbReference type="ChEBI" id="CHEBI:16947"/>
        <dbReference type="ChEBI" id="CHEBI:57287"/>
        <dbReference type="ChEBI" id="CHEBI:57288"/>
        <dbReference type="EC" id="2.3.3.16"/>
    </reaction>
</comment>
<comment type="similarity">
    <text evidence="2 7 10">Belongs to the citrate synthase family.</text>
</comment>
<evidence type="ECO:0000313" key="11">
    <source>
        <dbReference type="EMBL" id="RIV46837.1"/>
    </source>
</evidence>
<name>A0A3A1NRS7_9FLAO</name>
<comment type="pathway">
    <text evidence="1 9">Carbohydrate metabolism; tricarboxylic acid cycle; isocitrate from oxaloacetate: step 1/2.</text>
</comment>
<evidence type="ECO:0000256" key="6">
    <source>
        <dbReference type="NCBIfam" id="TIGR01798"/>
    </source>
</evidence>
<dbReference type="AlphaFoldDB" id="A0A3A1NRS7"/>
<dbReference type="Pfam" id="PF00285">
    <property type="entry name" value="Citrate_synt"/>
    <property type="match status" value="1"/>
</dbReference>
<dbReference type="InterPro" id="IPR002020">
    <property type="entry name" value="Citrate_synthase"/>
</dbReference>
<dbReference type="NCBIfam" id="TIGR01798">
    <property type="entry name" value="cit_synth_I"/>
    <property type="match status" value="1"/>
</dbReference>
<evidence type="ECO:0000256" key="3">
    <source>
        <dbReference type="ARBA" id="ARBA00022532"/>
    </source>
</evidence>
<dbReference type="InterPro" id="IPR010953">
    <property type="entry name" value="Citrate_synthase_typ-I"/>
</dbReference>
<dbReference type="PROSITE" id="PS00480">
    <property type="entry name" value="CITRATE_SYNTHASE"/>
    <property type="match status" value="1"/>
</dbReference>
<keyword evidence="14" id="KW-1185">Reference proteome</keyword>
<reference evidence="12 14" key="2">
    <citation type="submission" date="2019-07" db="EMBL/GenBank/DDBJ databases">
        <title>Draft genome of two Muricauda strains isolated from deep sea.</title>
        <authorList>
            <person name="Sun C."/>
        </authorList>
    </citation>
    <scope>NUCLEOTIDE SEQUENCE [LARGE SCALE GENOMIC DNA]</scope>
    <source>
        <strain evidence="12 14">72</strain>
    </source>
</reference>
<dbReference type="Proteomes" id="UP000266691">
    <property type="component" value="Unassembled WGS sequence"/>
</dbReference>
<dbReference type="PRINTS" id="PR00143">
    <property type="entry name" value="CITRTSNTHASE"/>
</dbReference>
<evidence type="ECO:0000313" key="12">
    <source>
        <dbReference type="EMBL" id="TXJ99724.1"/>
    </source>
</evidence>
<evidence type="ECO:0000256" key="10">
    <source>
        <dbReference type="RuleBase" id="RU003406"/>
    </source>
</evidence>
<dbReference type="OrthoDB" id="9800864at2"/>
<dbReference type="GO" id="GO:0036440">
    <property type="term" value="F:citrate synthase activity"/>
    <property type="evidence" value="ECO:0007669"/>
    <property type="project" value="UniProtKB-EC"/>
</dbReference>
<keyword evidence="11" id="KW-0012">Acyltransferase</keyword>
<accession>A0A3A1NRS7</accession>
<evidence type="ECO:0000256" key="8">
    <source>
        <dbReference type="PIRSR" id="PIRSR001369-1"/>
    </source>
</evidence>
<dbReference type="Gene3D" id="1.10.230.10">
    <property type="entry name" value="Cytochrome P450-Terp, domain 2"/>
    <property type="match status" value="1"/>
</dbReference>
<dbReference type="SUPFAM" id="SSF48256">
    <property type="entry name" value="Citrate synthase"/>
    <property type="match status" value="1"/>
</dbReference>
<dbReference type="CDD" id="cd06114">
    <property type="entry name" value="EcCS_like"/>
    <property type="match status" value="1"/>
</dbReference>
<evidence type="ECO:0000256" key="9">
    <source>
        <dbReference type="RuleBase" id="RU003370"/>
    </source>
</evidence>
<dbReference type="InterPro" id="IPR036969">
    <property type="entry name" value="Citrate_synthase_sf"/>
</dbReference>
<comment type="caution">
    <text evidence="11">The sequence shown here is derived from an EMBL/GenBank/DDBJ whole genome shotgun (WGS) entry which is preliminary data.</text>
</comment>
<dbReference type="InterPro" id="IPR024176">
    <property type="entry name" value="Citrate_synthase_bac-typ"/>
</dbReference>
<protein>
    <recommendedName>
        <fullName evidence="6 7">Citrate synthase</fullName>
    </recommendedName>
</protein>
<dbReference type="InterPro" id="IPR019810">
    <property type="entry name" value="Citrate_synthase_AS"/>
</dbReference>
<evidence type="ECO:0000256" key="5">
    <source>
        <dbReference type="ARBA" id="ARBA00049288"/>
    </source>
</evidence>
<organism evidence="11 13">
    <name type="scientific">Flagellimonas pelagia</name>
    <dbReference type="NCBI Taxonomy" id="2306998"/>
    <lineage>
        <taxon>Bacteria</taxon>
        <taxon>Pseudomonadati</taxon>
        <taxon>Bacteroidota</taxon>
        <taxon>Flavobacteriia</taxon>
        <taxon>Flavobacteriales</taxon>
        <taxon>Flavobacteriaceae</taxon>
        <taxon>Flagellimonas</taxon>
    </lineage>
</organism>
<gene>
    <name evidence="11" type="ORF">D2V05_02430</name>
    <name evidence="12" type="ORF">FQ017_02420</name>
</gene>
<dbReference type="InterPro" id="IPR016143">
    <property type="entry name" value="Citrate_synth-like_sm_a-sub"/>
</dbReference>
<evidence type="ECO:0000256" key="2">
    <source>
        <dbReference type="ARBA" id="ARBA00010566"/>
    </source>
</evidence>
<dbReference type="Gene3D" id="2.20.28.60">
    <property type="match status" value="1"/>
</dbReference>
<sequence length="427" mass="47982">MSDTAILEYEGKRYEFPVIKGTEDELAIDIKNLRATTGMVTIDPGYKNTGSCESAITFLDGEKGILRYRGYSIEELAEKADFLEVAYLLIFGELPNKEQLTKFHRDIKEESQVDEEMKKILDGFPKAAHPMGVLSSLTSALVAFNPSSVDVSSEKAMYNSIVRILAKFPVLVAWTMRKKKGLPLDYGDDTLGYVENIHKMMFKRPNQEYKKDPIAIDALDKLLILHADHEQNCSTSTVRIVGSSHAGLFASLSAGISALWGPLHGGANQAVLEMLEAIEADGGDTKKYMAKAKDKDDPFRLMGFGHRVYKNFDPRAKIIKKAADDVLGNLGIEDPILDIAKGLEKEALEDSYFVDRKLYPNVDFYSGIIYRALGIPTEMFTVMFALGRLPGWIAQWREMRLRKEPIGRPRQIYIGENLRPFVPLEKR</sequence>
<keyword evidence="4 7" id="KW-0808">Transferase</keyword>
<dbReference type="InterPro" id="IPR016142">
    <property type="entry name" value="Citrate_synth-like_lrg_a-sub"/>
</dbReference>
<evidence type="ECO:0000313" key="13">
    <source>
        <dbReference type="Proteomes" id="UP000266691"/>
    </source>
</evidence>
<dbReference type="Gene3D" id="1.10.580.10">
    <property type="entry name" value="Citrate Synthase, domain 1"/>
    <property type="match status" value="1"/>
</dbReference>
<evidence type="ECO:0000256" key="7">
    <source>
        <dbReference type="PIRNR" id="PIRNR001369"/>
    </source>
</evidence>
<dbReference type="PIRSF" id="PIRSF001369">
    <property type="entry name" value="Citrate_synth"/>
    <property type="match status" value="1"/>
</dbReference>
<evidence type="ECO:0000256" key="4">
    <source>
        <dbReference type="ARBA" id="ARBA00022679"/>
    </source>
</evidence>
<reference evidence="11 13" key="1">
    <citation type="submission" date="2018-08" db="EMBL/GenBank/DDBJ databases">
        <title>Proposal of Muricauda 72 sp.nov. and Muricauda NH166 sp.nov., isolated from seawater.</title>
        <authorList>
            <person name="Cheng H."/>
            <person name="Wu Y.-H."/>
            <person name="Guo L.-L."/>
            <person name="Xu X.-W."/>
        </authorList>
    </citation>
    <scope>NUCLEOTIDE SEQUENCE [LARGE SCALE GENOMIC DNA]</scope>
    <source>
        <strain evidence="11 13">72</strain>
    </source>
</reference>
<dbReference type="Proteomes" id="UP000321621">
    <property type="component" value="Unassembled WGS sequence"/>
</dbReference>
<dbReference type="EMBL" id="QXFI01000009">
    <property type="protein sequence ID" value="RIV46837.1"/>
    <property type="molecule type" value="Genomic_DNA"/>
</dbReference>
<feature type="active site" evidence="8">
    <location>
        <position position="363"/>
    </location>
</feature>
<keyword evidence="3 9" id="KW-0816">Tricarboxylic acid cycle</keyword>
<dbReference type="GO" id="GO:0006099">
    <property type="term" value="P:tricarboxylic acid cycle"/>
    <property type="evidence" value="ECO:0007669"/>
    <property type="project" value="UniProtKB-UniRule"/>
</dbReference>
<evidence type="ECO:0000313" key="14">
    <source>
        <dbReference type="Proteomes" id="UP000321621"/>
    </source>
</evidence>
<dbReference type="EMBL" id="VNWK01000009">
    <property type="protein sequence ID" value="TXJ99724.1"/>
    <property type="molecule type" value="Genomic_DNA"/>
</dbReference>
<dbReference type="RefSeq" id="WP_119639431.1">
    <property type="nucleotide sequence ID" value="NZ_QXFI01000009.1"/>
</dbReference>
<dbReference type="UniPathway" id="UPA00223">
    <property type="reaction ID" value="UER00717"/>
</dbReference>
<feature type="active site" evidence="8">
    <location>
        <position position="306"/>
    </location>
</feature>
<dbReference type="GO" id="GO:0005737">
    <property type="term" value="C:cytoplasm"/>
    <property type="evidence" value="ECO:0007669"/>
    <property type="project" value="InterPro"/>
</dbReference>
<dbReference type="FunFam" id="1.10.230.10:FF:000002">
    <property type="entry name" value="Citrate synthase"/>
    <property type="match status" value="1"/>
</dbReference>
<dbReference type="NCBIfam" id="NF004126">
    <property type="entry name" value="PRK05614.1"/>
    <property type="match status" value="1"/>
</dbReference>
<evidence type="ECO:0000256" key="1">
    <source>
        <dbReference type="ARBA" id="ARBA00004751"/>
    </source>
</evidence>